<accession>A0A240U1V4</accession>
<keyword evidence="2" id="KW-1185">Reference proteome</keyword>
<gene>
    <name evidence="1" type="ORF">CBP34_06515</name>
</gene>
<evidence type="ECO:0000313" key="1">
    <source>
        <dbReference type="EMBL" id="ART51387.1"/>
    </source>
</evidence>
<name>A0A240U1V4_9BURK</name>
<reference evidence="1 2" key="1">
    <citation type="submission" date="2017-05" db="EMBL/GenBank/DDBJ databases">
        <title>Polyphasic characterization of four soil-derived phenanthrene-degrading Acidovorax strains and proposal of Acidovorax phenanthrenivorans sp. nov.</title>
        <authorList>
            <person name="Singleton D.R."/>
            <person name="Lee J."/>
            <person name="Dickey A.N."/>
            <person name="Stroud A."/>
            <person name="Scholl E.H."/>
            <person name="Wright F.A."/>
            <person name="Aitken M.D."/>
        </authorList>
    </citation>
    <scope>NUCLEOTIDE SEQUENCE [LARGE SCALE GENOMIC DNA]</scope>
    <source>
        <strain evidence="1">NA3</strain>
    </source>
</reference>
<proteinExistence type="predicted"/>
<organism evidence="1 2">
    <name type="scientific">Acidovorax carolinensis</name>
    <dbReference type="NCBI Taxonomy" id="553814"/>
    <lineage>
        <taxon>Bacteria</taxon>
        <taxon>Pseudomonadati</taxon>
        <taxon>Pseudomonadota</taxon>
        <taxon>Betaproteobacteria</taxon>
        <taxon>Burkholderiales</taxon>
        <taxon>Comamonadaceae</taxon>
        <taxon>Acidovorax</taxon>
    </lineage>
</organism>
<dbReference type="Pfam" id="PF11536">
    <property type="entry name" value="DUF3226"/>
    <property type="match status" value="1"/>
</dbReference>
<dbReference type="Proteomes" id="UP000194432">
    <property type="component" value="Chromosome 1"/>
</dbReference>
<dbReference type="InterPro" id="IPR024508">
    <property type="entry name" value="DUF3226"/>
</dbReference>
<dbReference type="KEGG" id="acin:CBP34_06515"/>
<evidence type="ECO:0000313" key="2">
    <source>
        <dbReference type="Proteomes" id="UP000194432"/>
    </source>
</evidence>
<dbReference type="AlphaFoldDB" id="A0A240U1V4"/>
<protein>
    <submittedName>
        <fullName evidence="1">Uncharacterized protein</fullName>
    </submittedName>
</protein>
<dbReference type="EMBL" id="CP021361">
    <property type="protein sequence ID" value="ART51387.1"/>
    <property type="molecule type" value="Genomic_DNA"/>
</dbReference>
<sequence>MPNNADDGMLEDWIQLNLHPGEAALMQHAKSSIDQIPGGPKFKPLRRSKAEVATWLAWQSEPDHGLWQAAKPGLLDNAAPQLQALKTWLMRVFPAN</sequence>